<gene>
    <name evidence="3" type="ordered locus">Adeh_3038</name>
</gene>
<evidence type="ECO:0000256" key="2">
    <source>
        <dbReference type="SAM" id="Phobius"/>
    </source>
</evidence>
<dbReference type="Proteomes" id="UP000001935">
    <property type="component" value="Chromosome"/>
</dbReference>
<dbReference type="EMBL" id="CP000251">
    <property type="protein sequence ID" value="ABC82807.1"/>
    <property type="molecule type" value="Genomic_DNA"/>
</dbReference>
<protein>
    <submittedName>
        <fullName evidence="3">Uncharacterized protein</fullName>
    </submittedName>
</protein>
<reference evidence="3 4" key="1">
    <citation type="submission" date="2006-01" db="EMBL/GenBank/DDBJ databases">
        <title>Complete sequence of Anaeromyxobacter dehalogenans 2CP-C.</title>
        <authorList>
            <consortium name="US DOE Joint Genome Institute"/>
            <person name="Copeland A."/>
            <person name="Lucas S."/>
            <person name="Lapidus A."/>
            <person name="Barry K."/>
            <person name="Detter J.C."/>
            <person name="Glavina T."/>
            <person name="Hammon N."/>
            <person name="Israni S."/>
            <person name="Pitluck S."/>
            <person name="Brettin T."/>
            <person name="Bruce D."/>
            <person name="Han C."/>
            <person name="Tapia R."/>
            <person name="Gilna P."/>
            <person name="Kiss H."/>
            <person name="Schmutz J."/>
            <person name="Larimer F."/>
            <person name="Land M."/>
            <person name="Kyrpides N."/>
            <person name="Anderson I."/>
            <person name="Sanford R.A."/>
            <person name="Ritalahti K.M."/>
            <person name="Thomas H.S."/>
            <person name="Kirby J.R."/>
            <person name="Zhulin I.B."/>
            <person name="Loeffler F.E."/>
            <person name="Richardson P."/>
        </authorList>
    </citation>
    <scope>NUCLEOTIDE SEQUENCE [LARGE SCALE GENOMIC DNA]</scope>
    <source>
        <strain evidence="3 4">2CP-C</strain>
    </source>
</reference>
<dbReference type="HOGENOM" id="CLU_1944210_0_0_7"/>
<dbReference type="AlphaFoldDB" id="Q2IDZ8"/>
<evidence type="ECO:0000313" key="3">
    <source>
        <dbReference type="EMBL" id="ABC82807.1"/>
    </source>
</evidence>
<name>Q2IDZ8_ANADE</name>
<keyword evidence="2" id="KW-0472">Membrane</keyword>
<evidence type="ECO:0000256" key="1">
    <source>
        <dbReference type="SAM" id="MobiDB-lite"/>
    </source>
</evidence>
<sequence>MLGAVTSPAVGRRERSRGQSNRASSLAWRRSRPVARCECIADMVIRPGARPSSRDVPAGRTTPPQACRMPPVKRKLFRGKRNPFAIDAPLPPAGAARWATIAGLVVGGLVALSVPIFFALFLLGILRGE</sequence>
<dbReference type="KEGG" id="ade:Adeh_3038"/>
<organism evidence="3 4">
    <name type="scientific">Anaeromyxobacter dehalogenans (strain 2CP-C)</name>
    <dbReference type="NCBI Taxonomy" id="290397"/>
    <lineage>
        <taxon>Bacteria</taxon>
        <taxon>Pseudomonadati</taxon>
        <taxon>Myxococcota</taxon>
        <taxon>Myxococcia</taxon>
        <taxon>Myxococcales</taxon>
        <taxon>Cystobacterineae</taxon>
        <taxon>Anaeromyxobacteraceae</taxon>
        <taxon>Anaeromyxobacter</taxon>
    </lineage>
</organism>
<proteinExistence type="predicted"/>
<evidence type="ECO:0000313" key="4">
    <source>
        <dbReference type="Proteomes" id="UP000001935"/>
    </source>
</evidence>
<dbReference type="STRING" id="290397.Adeh_3038"/>
<feature type="region of interest" description="Disordered" evidence="1">
    <location>
        <begin position="48"/>
        <end position="69"/>
    </location>
</feature>
<keyword evidence="2" id="KW-0812">Transmembrane</keyword>
<accession>Q2IDZ8</accession>
<feature type="region of interest" description="Disordered" evidence="1">
    <location>
        <begin position="1"/>
        <end position="29"/>
    </location>
</feature>
<keyword evidence="2" id="KW-1133">Transmembrane helix</keyword>
<feature type="transmembrane region" description="Helical" evidence="2">
    <location>
        <begin position="98"/>
        <end position="126"/>
    </location>
</feature>